<evidence type="ECO:0008006" key="10">
    <source>
        <dbReference type="Google" id="ProtNLM"/>
    </source>
</evidence>
<organism evidence="9">
    <name type="scientific">Aphanomyces invadans</name>
    <dbReference type="NCBI Taxonomy" id="157072"/>
    <lineage>
        <taxon>Eukaryota</taxon>
        <taxon>Sar</taxon>
        <taxon>Stramenopiles</taxon>
        <taxon>Oomycota</taxon>
        <taxon>Saprolegniomycetes</taxon>
        <taxon>Saprolegniales</taxon>
        <taxon>Verrucalvaceae</taxon>
        <taxon>Aphanomyces</taxon>
    </lineage>
</organism>
<dbReference type="SUPFAM" id="SSF103473">
    <property type="entry name" value="MFS general substrate transporter"/>
    <property type="match status" value="1"/>
</dbReference>
<dbReference type="Pfam" id="PF03092">
    <property type="entry name" value="BT1"/>
    <property type="match status" value="1"/>
</dbReference>
<protein>
    <recommendedName>
        <fullName evidence="10">Transmembrane protein</fullName>
    </recommendedName>
</protein>
<accession>A0A024UNY7</accession>
<comment type="subcellular location">
    <subcellularLocation>
        <location evidence="1">Membrane</location>
        <topology evidence="1">Multi-pass membrane protein</topology>
    </subcellularLocation>
</comment>
<comment type="similarity">
    <text evidence="2">Belongs to the major facilitator superfamily. Folate-biopterin transporter (TC 2.A.71) family.</text>
</comment>
<keyword evidence="5 8" id="KW-1133">Transmembrane helix</keyword>
<feature type="transmembrane region" description="Helical" evidence="8">
    <location>
        <begin position="373"/>
        <end position="395"/>
    </location>
</feature>
<evidence type="ECO:0000256" key="1">
    <source>
        <dbReference type="ARBA" id="ARBA00004141"/>
    </source>
</evidence>
<feature type="non-terminal residue" evidence="9">
    <location>
        <position position="631"/>
    </location>
</feature>
<evidence type="ECO:0000256" key="8">
    <source>
        <dbReference type="SAM" id="Phobius"/>
    </source>
</evidence>
<dbReference type="GO" id="GO:0016020">
    <property type="term" value="C:membrane"/>
    <property type="evidence" value="ECO:0007669"/>
    <property type="project" value="UniProtKB-SubCell"/>
</dbReference>
<reference evidence="9" key="1">
    <citation type="submission" date="2013-12" db="EMBL/GenBank/DDBJ databases">
        <title>The Genome Sequence of Aphanomyces invadans NJM9701.</title>
        <authorList>
            <consortium name="The Broad Institute Genomics Platform"/>
            <person name="Russ C."/>
            <person name="Tyler B."/>
            <person name="van West P."/>
            <person name="Dieguez-Uribeondo J."/>
            <person name="Young S.K."/>
            <person name="Zeng Q."/>
            <person name="Gargeya S."/>
            <person name="Fitzgerald M."/>
            <person name="Abouelleil A."/>
            <person name="Alvarado L."/>
            <person name="Chapman S.B."/>
            <person name="Gainer-Dewar J."/>
            <person name="Goldberg J."/>
            <person name="Griggs A."/>
            <person name="Gujja S."/>
            <person name="Hansen M."/>
            <person name="Howarth C."/>
            <person name="Imamovic A."/>
            <person name="Ireland A."/>
            <person name="Larimer J."/>
            <person name="McCowan C."/>
            <person name="Murphy C."/>
            <person name="Pearson M."/>
            <person name="Poon T.W."/>
            <person name="Priest M."/>
            <person name="Roberts A."/>
            <person name="Saif S."/>
            <person name="Shea T."/>
            <person name="Sykes S."/>
            <person name="Wortman J."/>
            <person name="Nusbaum C."/>
            <person name="Birren B."/>
        </authorList>
    </citation>
    <scope>NUCLEOTIDE SEQUENCE [LARGE SCALE GENOMIC DNA]</scope>
    <source>
        <strain evidence="9">NJM9701</strain>
    </source>
</reference>
<evidence type="ECO:0000256" key="4">
    <source>
        <dbReference type="ARBA" id="ARBA00022692"/>
    </source>
</evidence>
<dbReference type="PANTHER" id="PTHR31585">
    <property type="entry name" value="FOLATE-BIOPTERIN TRANSPORTER 1, CHLOROPLASTIC"/>
    <property type="match status" value="1"/>
</dbReference>
<feature type="transmembrane region" description="Helical" evidence="8">
    <location>
        <begin position="306"/>
        <end position="325"/>
    </location>
</feature>
<sequence>MQTASPSSVALRRALNSWASEELDPNVDDQPFYDTLNEDPIRDGGVRNIYSRENIGLLFNYICTGWAEAILPATIYPFMTNYLNMDGYQTQAAFVLITFPYILKTFFAILSDCVPIMGRRRIPYLLIGWSICLCFLVICVFIPQGNGYWKHGDLNTFRGDESLRTVVNPNAPNTGFGYILLMMGATAGFCMADSAGDAVMVEFAQREPMSIRGTTQTIVTLAKFVSGGVAAAIIAVGFNGVEYGGTFNWSLNFNQVMIVAALAPVVGIATSYFIPDDPINLDDDGPACQTLHSTFIELWNAAKKRAVWQLMAFNFLNAFFFDAVAAPSDVIKRTWAKVPPIVDGVFNNIFAVFLFALAMHVTRNHFLHSDWRLVIFATTVTTVAIQWTVDFVMVFDVVRSPEFYVGVPLTYQVPLAIRNLVVTFATVEIADERFEASTYALVSTMNLIAGTGCTWSAVGVSVCCGVVSLAASVGNVDRMCGRRRSDLDVAVQADRRELPRVQRRHCQGHARSAMGSGVLPHDLLLRAPVFNRHADLAPAPKERSAGAQTQRQHERATRARDVSRRRVCSSLGRRHQRHVDLSWDIVPPDCRRSRLLCEREPSDTPRRHHVLKPPHPRLPPYKLTSVRNVNG</sequence>
<dbReference type="RefSeq" id="XP_008864097.1">
    <property type="nucleotide sequence ID" value="XM_008865875.1"/>
</dbReference>
<feature type="compositionally biased region" description="Basic and acidic residues" evidence="7">
    <location>
        <begin position="551"/>
        <end position="564"/>
    </location>
</feature>
<evidence type="ECO:0000256" key="5">
    <source>
        <dbReference type="ARBA" id="ARBA00022989"/>
    </source>
</evidence>
<name>A0A024UNY7_9STRA</name>
<dbReference type="AlphaFoldDB" id="A0A024UNY7"/>
<keyword evidence="3" id="KW-0813">Transport</keyword>
<feature type="transmembrane region" description="Helical" evidence="8">
    <location>
        <begin position="91"/>
        <end position="110"/>
    </location>
</feature>
<evidence type="ECO:0000256" key="6">
    <source>
        <dbReference type="ARBA" id="ARBA00023136"/>
    </source>
</evidence>
<feature type="transmembrane region" description="Helical" evidence="8">
    <location>
        <begin position="57"/>
        <end position="79"/>
    </location>
</feature>
<evidence type="ECO:0000256" key="3">
    <source>
        <dbReference type="ARBA" id="ARBA00022448"/>
    </source>
</evidence>
<dbReference type="eggNOG" id="ENOG502RVJ4">
    <property type="taxonomic scope" value="Eukaryota"/>
</dbReference>
<feature type="transmembrane region" description="Helical" evidence="8">
    <location>
        <begin position="455"/>
        <end position="476"/>
    </location>
</feature>
<evidence type="ECO:0000313" key="9">
    <source>
        <dbReference type="EMBL" id="ETW08004.1"/>
    </source>
</evidence>
<dbReference type="VEuPathDB" id="FungiDB:H310_02384"/>
<keyword evidence="6 8" id="KW-0472">Membrane</keyword>
<feature type="transmembrane region" description="Helical" evidence="8">
    <location>
        <begin position="253"/>
        <end position="274"/>
    </location>
</feature>
<feature type="compositionally biased region" description="Basic residues" evidence="7">
    <location>
        <begin position="606"/>
        <end position="615"/>
    </location>
</feature>
<feature type="region of interest" description="Disordered" evidence="7">
    <location>
        <begin position="601"/>
        <end position="631"/>
    </location>
</feature>
<evidence type="ECO:0000256" key="2">
    <source>
        <dbReference type="ARBA" id="ARBA00007015"/>
    </source>
</evidence>
<dbReference type="Gene3D" id="1.20.1250.20">
    <property type="entry name" value="MFS general substrate transporter like domains"/>
    <property type="match status" value="1"/>
</dbReference>
<dbReference type="EMBL" id="KI913954">
    <property type="protein sequence ID" value="ETW08004.1"/>
    <property type="molecule type" value="Genomic_DNA"/>
</dbReference>
<dbReference type="GeneID" id="20079434"/>
<gene>
    <name evidence="9" type="ORF">H310_02384</name>
</gene>
<proteinExistence type="inferred from homology"/>
<feature type="transmembrane region" description="Helical" evidence="8">
    <location>
        <begin position="176"/>
        <end position="200"/>
    </location>
</feature>
<feature type="region of interest" description="Disordered" evidence="7">
    <location>
        <begin position="537"/>
        <end position="571"/>
    </location>
</feature>
<dbReference type="OrthoDB" id="62937at2759"/>
<feature type="transmembrane region" description="Helical" evidence="8">
    <location>
        <begin position="122"/>
        <end position="143"/>
    </location>
</feature>
<feature type="transmembrane region" description="Helical" evidence="8">
    <location>
        <begin position="345"/>
        <end position="361"/>
    </location>
</feature>
<keyword evidence="4 8" id="KW-0812">Transmembrane</keyword>
<dbReference type="InterPro" id="IPR036259">
    <property type="entry name" value="MFS_trans_sf"/>
</dbReference>
<dbReference type="PANTHER" id="PTHR31585:SF5">
    <property type="entry name" value="RNA-BINDING S4 DOMAIN-CONTAINING PROTEIN"/>
    <property type="match status" value="1"/>
</dbReference>
<evidence type="ECO:0000256" key="7">
    <source>
        <dbReference type="SAM" id="MobiDB-lite"/>
    </source>
</evidence>
<dbReference type="InterPro" id="IPR039309">
    <property type="entry name" value="BT1"/>
</dbReference>
<feature type="transmembrane region" description="Helical" evidence="8">
    <location>
        <begin position="221"/>
        <end position="241"/>
    </location>
</feature>